<feature type="transmembrane region" description="Helical" evidence="5">
    <location>
        <begin position="152"/>
        <end position="170"/>
    </location>
</feature>
<dbReference type="EMBL" id="CP147846">
    <property type="protein sequence ID" value="WXG68893.1"/>
    <property type="molecule type" value="Genomic_DNA"/>
</dbReference>
<feature type="transmembrane region" description="Helical" evidence="5">
    <location>
        <begin position="331"/>
        <end position="359"/>
    </location>
</feature>
<feature type="transmembrane region" description="Helical" evidence="5">
    <location>
        <begin position="182"/>
        <end position="203"/>
    </location>
</feature>
<feature type="transmembrane region" description="Helical" evidence="5">
    <location>
        <begin position="439"/>
        <end position="462"/>
    </location>
</feature>
<organism evidence="6 7">
    <name type="scientific">Rhodococcus sovatensis</name>
    <dbReference type="NCBI Taxonomy" id="1805840"/>
    <lineage>
        <taxon>Bacteria</taxon>
        <taxon>Bacillati</taxon>
        <taxon>Actinomycetota</taxon>
        <taxon>Actinomycetes</taxon>
        <taxon>Mycobacteriales</taxon>
        <taxon>Nocardiaceae</taxon>
        <taxon>Rhodococcus</taxon>
    </lineage>
</organism>
<dbReference type="PANTHER" id="PTHR11706">
    <property type="entry name" value="SOLUTE CARRIER PROTEIN FAMILY 11 MEMBER"/>
    <property type="match status" value="1"/>
</dbReference>
<feature type="transmembrane region" description="Helical" evidence="5">
    <location>
        <begin position="215"/>
        <end position="234"/>
    </location>
</feature>
<evidence type="ECO:0000256" key="3">
    <source>
        <dbReference type="ARBA" id="ARBA00022989"/>
    </source>
</evidence>
<feature type="transmembrane region" description="Helical" evidence="5">
    <location>
        <begin position="61"/>
        <end position="81"/>
    </location>
</feature>
<evidence type="ECO:0000256" key="4">
    <source>
        <dbReference type="ARBA" id="ARBA00023136"/>
    </source>
</evidence>
<dbReference type="RefSeq" id="WP_338889392.1">
    <property type="nucleotide sequence ID" value="NZ_CP147846.1"/>
</dbReference>
<evidence type="ECO:0000256" key="1">
    <source>
        <dbReference type="ARBA" id="ARBA00004141"/>
    </source>
</evidence>
<feature type="transmembrane region" description="Helical" evidence="5">
    <location>
        <begin position="36"/>
        <end position="55"/>
    </location>
</feature>
<dbReference type="InterPro" id="IPR001046">
    <property type="entry name" value="NRAMP_fam"/>
</dbReference>
<feature type="transmembrane region" description="Helical" evidence="5">
    <location>
        <begin position="380"/>
        <end position="398"/>
    </location>
</feature>
<comment type="subcellular location">
    <subcellularLocation>
        <location evidence="1">Membrane</location>
        <topology evidence="1">Multi-pass membrane protein</topology>
    </subcellularLocation>
</comment>
<evidence type="ECO:0000256" key="2">
    <source>
        <dbReference type="ARBA" id="ARBA00022692"/>
    </source>
</evidence>
<keyword evidence="3 5" id="KW-1133">Transmembrane helix</keyword>
<dbReference type="NCBIfam" id="NF037982">
    <property type="entry name" value="Nramp_1"/>
    <property type="match status" value="1"/>
</dbReference>
<evidence type="ECO:0000313" key="7">
    <source>
        <dbReference type="Proteomes" id="UP001432000"/>
    </source>
</evidence>
<feature type="transmembrane region" description="Helical" evidence="5">
    <location>
        <begin position="404"/>
        <end position="427"/>
    </location>
</feature>
<gene>
    <name evidence="6" type="ORF">WDS16_27565</name>
</gene>
<evidence type="ECO:0000313" key="6">
    <source>
        <dbReference type="EMBL" id="WXG68893.1"/>
    </source>
</evidence>
<keyword evidence="2 5" id="KW-0812">Transmembrane</keyword>
<reference evidence="6 7" key="1">
    <citation type="submission" date="2024-03" db="EMBL/GenBank/DDBJ databases">
        <title>Natural products discovery in diverse microorganisms through a two-stage MS feature dereplication strategy.</title>
        <authorList>
            <person name="Zhang R."/>
        </authorList>
    </citation>
    <scope>NUCLEOTIDE SEQUENCE [LARGE SCALE GENOMIC DNA]</scope>
    <source>
        <strain evidence="6 7">18930</strain>
    </source>
</reference>
<accession>A0ABZ2PLX3</accession>
<dbReference type="Proteomes" id="UP001432000">
    <property type="component" value="Chromosome"/>
</dbReference>
<dbReference type="PANTHER" id="PTHR11706:SF3">
    <property type="entry name" value="METAL ION TRANSPORT PROTEIN"/>
    <property type="match status" value="1"/>
</dbReference>
<proteinExistence type="predicted"/>
<sequence length="466" mass="50156">MTRSVSPEVRKANDPYALDPADVLEPPTTFRERLRYLGPGLLISASVVGSGELILTTTLGAQAGFALLWMVVLATTVKVWVQLELGTWTILTGKTAIQGYAQVGRQWRGAGAITVVWILAEIPSIMKRGALIGGSAGAGSLLFPITGDSLSAASLLVWSLLITAVTIAIVMSNRYKVIERFATYSVFVFTVGTVLLALMLPLTQFGYDGTDLVSGLQFAIPAGTIGIAIAMFGITGVGADEMTAYTVWCIEKGYARFTGPDDGTPERAERAKGWIKVLKLDVLVSWVITTCCTLGFYIIGAAVLHPQALVPAGNEVIRTLSRMYVDTLGGWANAVFLVAAFVILFSTVIAVGAANPRLWTDTIARFEVFDFDDSKVRNRVTRVLSVVIPLLWMIAYLVTQSPVLMLQIGGTATAVFLVAVVIAVWKLRTSEIPEEFRSNAFFTVMLGISSVAITLLGVYTLYSTFA</sequence>
<protein>
    <submittedName>
        <fullName evidence="6">Nramp family divalent metal transporter</fullName>
    </submittedName>
</protein>
<evidence type="ECO:0000256" key="5">
    <source>
        <dbReference type="SAM" id="Phobius"/>
    </source>
</evidence>
<keyword evidence="4 5" id="KW-0472">Membrane</keyword>
<feature type="transmembrane region" description="Helical" evidence="5">
    <location>
        <begin position="280"/>
        <end position="304"/>
    </location>
</feature>
<keyword evidence="7" id="KW-1185">Reference proteome</keyword>
<name>A0ABZ2PLX3_9NOCA</name>